<name>A0A1F5UVL1_FRAXR</name>
<dbReference type="Proteomes" id="UP000179157">
    <property type="component" value="Unassembled WGS sequence"/>
</dbReference>
<organism evidence="1 2">
    <name type="scientific">Fraserbacteria sp. (strain RBG_16_55_9)</name>
    <dbReference type="NCBI Taxonomy" id="1817864"/>
    <lineage>
        <taxon>Bacteria</taxon>
        <taxon>Candidatus Fraseribacteriota</taxon>
    </lineage>
</organism>
<reference evidence="1 2" key="1">
    <citation type="journal article" date="2016" name="Nat. Commun.">
        <title>Thousands of microbial genomes shed light on interconnected biogeochemical processes in an aquifer system.</title>
        <authorList>
            <person name="Anantharaman K."/>
            <person name="Brown C.T."/>
            <person name="Hug L.A."/>
            <person name="Sharon I."/>
            <person name="Castelle C.J."/>
            <person name="Probst A.J."/>
            <person name="Thomas B.C."/>
            <person name="Singh A."/>
            <person name="Wilkins M.J."/>
            <person name="Karaoz U."/>
            <person name="Brodie E.L."/>
            <person name="Williams K.H."/>
            <person name="Hubbard S.S."/>
            <person name="Banfield J.F."/>
        </authorList>
    </citation>
    <scope>NUCLEOTIDE SEQUENCE [LARGE SCALE GENOMIC DNA]</scope>
    <source>
        <strain evidence="2">RBG_16_55_9</strain>
    </source>
</reference>
<evidence type="ECO:0000313" key="1">
    <source>
        <dbReference type="EMBL" id="OGF55206.1"/>
    </source>
</evidence>
<sequence length="89" mass="10291">MEPIELVTSPTFILQLIELEYRDQKQVAKALTLFAHNPSHPSLRLKKRASDGHWEISYSMSGRVLFDWADEEAHRKAIFLSVGHHHIVD</sequence>
<comment type="caution">
    <text evidence="1">The sequence shown here is derived from an EMBL/GenBank/DDBJ whole genome shotgun (WGS) entry which is preliminary data.</text>
</comment>
<accession>A0A1F5UVL1</accession>
<evidence type="ECO:0000313" key="2">
    <source>
        <dbReference type="Proteomes" id="UP000179157"/>
    </source>
</evidence>
<dbReference type="EMBL" id="MFGX01000061">
    <property type="protein sequence ID" value="OGF55206.1"/>
    <property type="molecule type" value="Genomic_DNA"/>
</dbReference>
<gene>
    <name evidence="1" type="ORF">A2Z21_03030</name>
</gene>
<proteinExistence type="predicted"/>
<dbReference type="AlphaFoldDB" id="A0A1F5UVL1"/>
<protein>
    <submittedName>
        <fullName evidence="1">Uncharacterized protein</fullName>
    </submittedName>
</protein>